<feature type="transmembrane region" description="Helical" evidence="2">
    <location>
        <begin position="166"/>
        <end position="192"/>
    </location>
</feature>
<keyword evidence="2" id="KW-0472">Membrane</keyword>
<name>A0A1V9ZBV6_9STRA</name>
<dbReference type="AlphaFoldDB" id="A0A1V9ZBV6"/>
<organism evidence="3 4">
    <name type="scientific">Thraustotheca clavata</name>
    <dbReference type="NCBI Taxonomy" id="74557"/>
    <lineage>
        <taxon>Eukaryota</taxon>
        <taxon>Sar</taxon>
        <taxon>Stramenopiles</taxon>
        <taxon>Oomycota</taxon>
        <taxon>Saprolegniomycetes</taxon>
        <taxon>Saprolegniales</taxon>
        <taxon>Achlyaceae</taxon>
        <taxon>Thraustotheca</taxon>
    </lineage>
</organism>
<comment type="similarity">
    <text evidence="1">Belongs to the multi antimicrobial extrusion (MATE) (TC 2.A.66.1) family.</text>
</comment>
<feature type="transmembrane region" description="Helical" evidence="2">
    <location>
        <begin position="281"/>
        <end position="306"/>
    </location>
</feature>
<dbReference type="GO" id="GO:0042910">
    <property type="term" value="F:xenobiotic transmembrane transporter activity"/>
    <property type="evidence" value="ECO:0007669"/>
    <property type="project" value="InterPro"/>
</dbReference>
<dbReference type="Proteomes" id="UP000243217">
    <property type="component" value="Unassembled WGS sequence"/>
</dbReference>
<feature type="transmembrane region" description="Helical" evidence="2">
    <location>
        <begin position="204"/>
        <end position="224"/>
    </location>
</feature>
<keyword evidence="2" id="KW-0812">Transmembrane</keyword>
<dbReference type="GO" id="GO:0015297">
    <property type="term" value="F:antiporter activity"/>
    <property type="evidence" value="ECO:0007669"/>
    <property type="project" value="InterPro"/>
</dbReference>
<feature type="transmembrane region" description="Helical" evidence="2">
    <location>
        <begin position="12"/>
        <end position="34"/>
    </location>
</feature>
<evidence type="ECO:0000256" key="2">
    <source>
        <dbReference type="SAM" id="Phobius"/>
    </source>
</evidence>
<dbReference type="OrthoDB" id="65049at2759"/>
<feature type="transmembrane region" description="Helical" evidence="2">
    <location>
        <begin position="253"/>
        <end position="275"/>
    </location>
</feature>
<dbReference type="InterPro" id="IPR002528">
    <property type="entry name" value="MATE_fam"/>
</dbReference>
<feature type="transmembrane region" description="Helical" evidence="2">
    <location>
        <begin position="96"/>
        <end position="118"/>
    </location>
</feature>
<gene>
    <name evidence="3" type="ORF">THRCLA_22132</name>
</gene>
<feature type="transmembrane region" description="Helical" evidence="2">
    <location>
        <begin position="327"/>
        <end position="347"/>
    </location>
</feature>
<dbReference type="EMBL" id="JNBS01002095">
    <property type="protein sequence ID" value="OQR95496.1"/>
    <property type="molecule type" value="Genomic_DNA"/>
</dbReference>
<proteinExistence type="inferred from homology"/>
<accession>A0A1V9ZBV6</accession>
<evidence type="ECO:0000313" key="3">
    <source>
        <dbReference type="EMBL" id="OQR95496.1"/>
    </source>
</evidence>
<feature type="transmembrane region" description="Helical" evidence="2">
    <location>
        <begin position="46"/>
        <end position="65"/>
    </location>
</feature>
<feature type="transmembrane region" description="Helical" evidence="2">
    <location>
        <begin position="427"/>
        <end position="448"/>
    </location>
</feature>
<evidence type="ECO:0000256" key="1">
    <source>
        <dbReference type="ARBA" id="ARBA00010199"/>
    </source>
</evidence>
<keyword evidence="4" id="KW-1185">Reference proteome</keyword>
<dbReference type="Pfam" id="PF01554">
    <property type="entry name" value="MatE"/>
    <property type="match status" value="2"/>
</dbReference>
<evidence type="ECO:0000313" key="4">
    <source>
        <dbReference type="Proteomes" id="UP000243217"/>
    </source>
</evidence>
<sequence>MSQPLLAKGNDVFTLAVELPGFVSLAAQVALANMTRIALLTIDNAFLGHLGTTPLAAASLATVWIQVPLFSVWAMSSSLVTLCGQAYGAQNYKLMGIWLQMALVLVSILSLPVILWYWSIEIILSKASDDEEVVKLGVVFSRIMSLSVWPALTYACLRQYLQAMHIVAPTTIIGITSIGIAVLANYTLIYGVDTWQGFGFDGSPLATVIASWFQPIALFFYGFLYKKYHKRAWGGWCLAEHTQSRWRTFLTMALPLGLNDGLTFLANSCIALIVARLGVQILASNAIFLTLWVMLWALSFGVGCATQIKVATHLGAGHAIRARATSFLGFSVVITSTSVVITILWICKYAVLRIFTSDIYLIQHCIDVLPLYLCAYAFDALEITMTAILNGMGEMPFVSGVSLFGMWGVQLPLAYIFAIVYKLGLHGIWIGYTLTALFKLSVLSFKYFNINWNIAALKAMSAMEAIEAIEEETLQDEESLIRLHKDSSRFRLECAIPSPANAVLEGCQEGNWWHHKEIP</sequence>
<dbReference type="NCBIfam" id="TIGR00797">
    <property type="entry name" value="matE"/>
    <property type="match status" value="1"/>
</dbReference>
<dbReference type="STRING" id="74557.A0A1V9ZBV6"/>
<comment type="caution">
    <text evidence="3">The sequence shown here is derived from an EMBL/GenBank/DDBJ whole genome shotgun (WGS) entry which is preliminary data.</text>
</comment>
<reference evidence="3 4" key="1">
    <citation type="journal article" date="2014" name="Genome Biol. Evol.">
        <title>The secreted proteins of Achlya hypogyna and Thraustotheca clavata identify the ancestral oomycete secretome and reveal gene acquisitions by horizontal gene transfer.</title>
        <authorList>
            <person name="Misner I."/>
            <person name="Blouin N."/>
            <person name="Leonard G."/>
            <person name="Richards T.A."/>
            <person name="Lane C.E."/>
        </authorList>
    </citation>
    <scope>NUCLEOTIDE SEQUENCE [LARGE SCALE GENOMIC DNA]</scope>
    <source>
        <strain evidence="3 4">ATCC 34112</strain>
    </source>
</reference>
<keyword evidence="2" id="KW-1133">Transmembrane helix</keyword>
<dbReference type="PANTHER" id="PTHR11206">
    <property type="entry name" value="MULTIDRUG RESISTANCE PROTEIN"/>
    <property type="match status" value="1"/>
</dbReference>
<dbReference type="GO" id="GO:0016020">
    <property type="term" value="C:membrane"/>
    <property type="evidence" value="ECO:0007669"/>
    <property type="project" value="InterPro"/>
</dbReference>
<protein>
    <submittedName>
        <fullName evidence="3">Multidrug/Oligosaccharidyl-lipid/Polysaccharide (MOP) Flippase Superfamily</fullName>
    </submittedName>
</protein>
<feature type="transmembrane region" description="Helical" evidence="2">
    <location>
        <begin position="398"/>
        <end position="421"/>
    </location>
</feature>